<gene>
    <name evidence="2" type="ORF">DKZ35_06260</name>
</gene>
<organism evidence="2 3">
    <name type="scientific">Limosilactobacillus reuteri</name>
    <name type="common">Lactobacillus reuteri</name>
    <dbReference type="NCBI Taxonomy" id="1598"/>
    <lineage>
        <taxon>Bacteria</taxon>
        <taxon>Bacillati</taxon>
        <taxon>Bacillota</taxon>
        <taxon>Bacilli</taxon>
        <taxon>Lactobacillales</taxon>
        <taxon>Lactobacillaceae</taxon>
        <taxon>Limosilactobacillus</taxon>
    </lineage>
</organism>
<dbReference type="Proteomes" id="UP000245735">
    <property type="component" value="Unassembled WGS sequence"/>
</dbReference>
<evidence type="ECO:0000313" key="3">
    <source>
        <dbReference type="Proteomes" id="UP000245735"/>
    </source>
</evidence>
<evidence type="ECO:0000313" key="2">
    <source>
        <dbReference type="EMBL" id="PWT37227.1"/>
    </source>
</evidence>
<dbReference type="Gene3D" id="1.10.3760.10">
    <property type="entry name" value="PgpA-like"/>
    <property type="match status" value="1"/>
</dbReference>
<dbReference type="SUPFAM" id="SSF101307">
    <property type="entry name" value="YutG-like"/>
    <property type="match status" value="1"/>
</dbReference>
<comment type="caution">
    <text evidence="2">The sequence shown here is derived from an EMBL/GenBank/DDBJ whole genome shotgun (WGS) entry which is preliminary data.</text>
</comment>
<dbReference type="EMBL" id="QGHV01000034">
    <property type="protein sequence ID" value="PWT37227.1"/>
    <property type="molecule type" value="Genomic_DNA"/>
</dbReference>
<dbReference type="Pfam" id="PF04608">
    <property type="entry name" value="PgpA"/>
    <property type="match status" value="1"/>
</dbReference>
<dbReference type="InterPro" id="IPR036681">
    <property type="entry name" value="PgpA-like_sf"/>
</dbReference>
<dbReference type="AlphaFoldDB" id="A0ABD6Y6R7"/>
<name>A0ABD6Y6R7_LIMRT</name>
<proteinExistence type="predicted"/>
<feature type="domain" description="YutG/PgpA" evidence="1">
    <location>
        <begin position="49"/>
        <end position="160"/>
    </location>
</feature>
<accession>A0ABD6Y6R7</accession>
<dbReference type="InterPro" id="IPR007686">
    <property type="entry name" value="YutG/PgpA"/>
</dbReference>
<reference evidence="3" key="1">
    <citation type="journal article" date="2018" name="Front. Microbiol.">
        <title>Comparative Genomics of the Herbivore Gut Symbiont Lactobacillus reuteri Reveals Genetic Diversity and Lifestyle Adaptation.</title>
        <authorList>
            <person name="Zhao J."/>
        </authorList>
    </citation>
    <scope>NUCLEOTIDE SEQUENCE [LARGE SCALE GENOMIC DNA]</scope>
    <source>
        <strain evidence="3">LR9</strain>
    </source>
</reference>
<dbReference type="RefSeq" id="WP_109975868.1">
    <property type="nucleotide sequence ID" value="NZ_QGHV01000034.1"/>
</dbReference>
<evidence type="ECO:0000259" key="1">
    <source>
        <dbReference type="Pfam" id="PF04608"/>
    </source>
</evidence>
<protein>
    <recommendedName>
        <fullName evidence="1">YutG/PgpA domain-containing protein</fullName>
    </recommendedName>
</protein>
<sequence length="393" mass="44516">MVATKGFKYPDQELYDWVLNELHKRNINNHTVGEIAYEMQHQYLPELTVEDFGKELDEVLKKREVLNILATGFALDNLANEGLLPEPLQTIIANDAGVYGGDESWALNISQLYGSIAVTNYGYTDKNKPGLAAKLDNSNGQINTFADDLLLALASAVIGRCGHGSKLELDDNIVEEPANDELKELKFVVNGKEVEPQGDLRYFAKPIKSDRKLPNWDLNKFANDLGKAIDKSRELADRLEEAFSHDYYVNLSVDMDDEFTWQLVIELLDNKMEFVDVVFVDLEHFLDYVYLEVDSPSEFVDTAQMIVQFVFEHDLYPYPEDSNDLEETDDPIQESIKKIAKEMNSISNQVAGEQNSSQLNGFHINPDSIGKLFEAFCGDTSSDKNKKEHNTHE</sequence>